<protein>
    <recommendedName>
        <fullName evidence="5">Phosphoserine phosphatase</fullName>
        <ecNumber evidence="4">3.1.3.3</ecNumber>
    </recommendedName>
    <alternativeName>
        <fullName evidence="11">O-phosphoserine phosphohydrolase</fullName>
    </alternativeName>
</protein>
<keyword evidence="6" id="KW-0028">Amino-acid biosynthesis</keyword>
<dbReference type="SFLD" id="SFLDG01137">
    <property type="entry name" value="C1.6.1:_Phosphoserine_Phosphat"/>
    <property type="match status" value="1"/>
</dbReference>
<reference evidence="15 16" key="1">
    <citation type="journal article" date="2017" name="MBio">
        <title>Type VI secretion-mediated competition in the bee gut microbiome.</title>
        <authorList>
            <person name="Steele M.I."/>
            <person name="Kwong W.K."/>
            <person name="Powell J.E."/>
            <person name="Whiteley M."/>
            <person name="Moran N.A."/>
        </authorList>
    </citation>
    <scope>NUCLEOTIDE SEQUENCE [LARGE SCALE GENOMIC DNA]</scope>
    <source>
        <strain evidence="15 16">Nev3CBA3</strain>
    </source>
</reference>
<keyword evidence="8" id="KW-0378">Hydrolase</keyword>
<dbReference type="Gene3D" id="3.40.50.1000">
    <property type="entry name" value="HAD superfamily/HAD-like"/>
    <property type="match status" value="1"/>
</dbReference>
<dbReference type="GO" id="GO:0005737">
    <property type="term" value="C:cytoplasm"/>
    <property type="evidence" value="ECO:0007669"/>
    <property type="project" value="TreeGrafter"/>
</dbReference>
<evidence type="ECO:0000256" key="1">
    <source>
        <dbReference type="ARBA" id="ARBA00001946"/>
    </source>
</evidence>
<comment type="caution">
    <text evidence="15">The sequence shown here is derived from an EMBL/GenBank/DDBJ whole genome shotgun (WGS) entry which is preliminary data.</text>
</comment>
<dbReference type="EC" id="3.1.3.3" evidence="4"/>
<evidence type="ECO:0000313" key="16">
    <source>
        <dbReference type="Proteomes" id="UP000229434"/>
    </source>
</evidence>
<organism evidence="15 16">
    <name type="scientific">Snodgrassella alvi</name>
    <dbReference type="NCBI Taxonomy" id="1196083"/>
    <lineage>
        <taxon>Bacteria</taxon>
        <taxon>Pseudomonadati</taxon>
        <taxon>Pseudomonadota</taxon>
        <taxon>Betaproteobacteria</taxon>
        <taxon>Neisseriales</taxon>
        <taxon>Neisseriaceae</taxon>
        <taxon>Snodgrassella</taxon>
    </lineage>
</organism>
<feature type="active site" description="Proton donor" evidence="14">
    <location>
        <position position="81"/>
    </location>
</feature>
<dbReference type="RefSeq" id="WP_100137575.1">
    <property type="nucleotide sequence ID" value="NZ_MEIS01000108.1"/>
</dbReference>
<evidence type="ECO:0000256" key="11">
    <source>
        <dbReference type="ARBA" id="ARBA00031693"/>
    </source>
</evidence>
<evidence type="ECO:0000256" key="9">
    <source>
        <dbReference type="ARBA" id="ARBA00022842"/>
    </source>
</evidence>
<keyword evidence="7" id="KW-0479">Metal-binding</keyword>
<dbReference type="Proteomes" id="UP000229434">
    <property type="component" value="Unassembled WGS sequence"/>
</dbReference>
<dbReference type="NCBIfam" id="TIGR00338">
    <property type="entry name" value="serB"/>
    <property type="match status" value="1"/>
</dbReference>
<evidence type="ECO:0000256" key="4">
    <source>
        <dbReference type="ARBA" id="ARBA00012640"/>
    </source>
</evidence>
<dbReference type="SUPFAM" id="SSF56784">
    <property type="entry name" value="HAD-like"/>
    <property type="match status" value="1"/>
</dbReference>
<comment type="similarity">
    <text evidence="3">Belongs to the HAD-like hydrolase superfamily. SerB family.</text>
</comment>
<evidence type="ECO:0000256" key="6">
    <source>
        <dbReference type="ARBA" id="ARBA00022605"/>
    </source>
</evidence>
<dbReference type="SFLD" id="SFLDS00003">
    <property type="entry name" value="Haloacid_Dehalogenase"/>
    <property type="match status" value="1"/>
</dbReference>
<dbReference type="CDD" id="cd07500">
    <property type="entry name" value="HAD_PSP"/>
    <property type="match status" value="1"/>
</dbReference>
<keyword evidence="9" id="KW-0460">Magnesium</keyword>
<evidence type="ECO:0000256" key="8">
    <source>
        <dbReference type="ARBA" id="ARBA00022801"/>
    </source>
</evidence>
<dbReference type="Pfam" id="PF12710">
    <property type="entry name" value="HAD"/>
    <property type="match status" value="1"/>
</dbReference>
<dbReference type="SFLD" id="SFLDG01136">
    <property type="entry name" value="C1.6:_Phosphoserine_Phosphatas"/>
    <property type="match status" value="1"/>
</dbReference>
<comment type="cofactor">
    <cofactor evidence="1">
        <name>Mg(2+)</name>
        <dbReference type="ChEBI" id="CHEBI:18420"/>
    </cofactor>
</comment>
<comment type="catalytic activity">
    <reaction evidence="12">
        <text>O-phospho-L-serine + H2O = L-serine + phosphate</text>
        <dbReference type="Rhea" id="RHEA:21208"/>
        <dbReference type="ChEBI" id="CHEBI:15377"/>
        <dbReference type="ChEBI" id="CHEBI:33384"/>
        <dbReference type="ChEBI" id="CHEBI:43474"/>
        <dbReference type="ChEBI" id="CHEBI:57524"/>
        <dbReference type="EC" id="3.1.3.3"/>
    </reaction>
</comment>
<evidence type="ECO:0000256" key="2">
    <source>
        <dbReference type="ARBA" id="ARBA00005135"/>
    </source>
</evidence>
<keyword evidence="10" id="KW-0718">Serine biosynthesis</keyword>
<dbReference type="PANTHER" id="PTHR43344:SF2">
    <property type="entry name" value="PHOSPHOSERINE PHOSPHATASE"/>
    <property type="match status" value="1"/>
</dbReference>
<dbReference type="GO" id="GO:0000287">
    <property type="term" value="F:magnesium ion binding"/>
    <property type="evidence" value="ECO:0007669"/>
    <property type="project" value="TreeGrafter"/>
</dbReference>
<dbReference type="AlphaFoldDB" id="A0A2N9XXU6"/>
<dbReference type="SFLD" id="SFLDF00029">
    <property type="entry name" value="phosphoserine_phosphatase"/>
    <property type="match status" value="1"/>
</dbReference>
<dbReference type="InterPro" id="IPR004469">
    <property type="entry name" value="PSP"/>
</dbReference>
<dbReference type="PANTHER" id="PTHR43344">
    <property type="entry name" value="PHOSPHOSERINE PHOSPHATASE"/>
    <property type="match status" value="1"/>
</dbReference>
<feature type="active site" description="Nucleophile" evidence="14">
    <location>
        <position position="79"/>
    </location>
</feature>
<evidence type="ECO:0000256" key="12">
    <source>
        <dbReference type="ARBA" id="ARBA00048138"/>
    </source>
</evidence>
<dbReference type="NCBIfam" id="TIGR01488">
    <property type="entry name" value="HAD-SF-IB"/>
    <property type="match status" value="1"/>
</dbReference>
<evidence type="ECO:0000256" key="10">
    <source>
        <dbReference type="ARBA" id="ARBA00023299"/>
    </source>
</evidence>
<dbReference type="InterPro" id="IPR023214">
    <property type="entry name" value="HAD_sf"/>
</dbReference>
<evidence type="ECO:0000256" key="7">
    <source>
        <dbReference type="ARBA" id="ARBA00022723"/>
    </source>
</evidence>
<gene>
    <name evidence="15" type="ORF">BHC49_07445</name>
</gene>
<name>A0A2N9XXU6_9NEIS</name>
<accession>A0A2N9XXU6</accession>
<dbReference type="EMBL" id="MEIS01000108">
    <property type="protein sequence ID" value="PIT54899.1"/>
    <property type="molecule type" value="Genomic_DNA"/>
</dbReference>
<evidence type="ECO:0000313" key="15">
    <source>
        <dbReference type="EMBL" id="PIT54899.1"/>
    </source>
</evidence>
<proteinExistence type="inferred from homology"/>
<evidence type="ECO:0000256" key="5">
    <source>
        <dbReference type="ARBA" id="ARBA00015196"/>
    </source>
</evidence>
<evidence type="ECO:0000256" key="13">
    <source>
        <dbReference type="ARBA" id="ARBA00048523"/>
    </source>
</evidence>
<evidence type="ECO:0000256" key="14">
    <source>
        <dbReference type="PIRSR" id="PIRSR604469-1"/>
    </source>
</evidence>
<dbReference type="InterPro" id="IPR036412">
    <property type="entry name" value="HAD-like_sf"/>
</dbReference>
<dbReference type="UniPathway" id="UPA00135">
    <property type="reaction ID" value="UER00198"/>
</dbReference>
<dbReference type="GO" id="GO:0036424">
    <property type="term" value="F:L-phosphoserine phosphatase activity"/>
    <property type="evidence" value="ECO:0007669"/>
    <property type="project" value="InterPro"/>
</dbReference>
<comment type="pathway">
    <text evidence="2">Amino-acid biosynthesis; L-serine biosynthesis; L-serine from 3-phospho-D-glycerate: step 3/3.</text>
</comment>
<comment type="catalytic activity">
    <reaction evidence="13">
        <text>O-phospho-D-serine + H2O = D-serine + phosphate</text>
        <dbReference type="Rhea" id="RHEA:24873"/>
        <dbReference type="ChEBI" id="CHEBI:15377"/>
        <dbReference type="ChEBI" id="CHEBI:35247"/>
        <dbReference type="ChEBI" id="CHEBI:43474"/>
        <dbReference type="ChEBI" id="CHEBI:58680"/>
        <dbReference type="EC" id="3.1.3.3"/>
    </reaction>
</comment>
<dbReference type="GO" id="GO:0006564">
    <property type="term" value="P:L-serine biosynthetic process"/>
    <property type="evidence" value="ECO:0007669"/>
    <property type="project" value="UniProtKB-KW"/>
</dbReference>
<sequence>MSLVLVLQNAVLRQCNLSALHTIIPPTPEYTFNDSVLRLPVSADFQLAESVQAQLLEQQIDFAIVPDLSFADLGLIISDMDSTLITIECVDEIAAGVGLQSQVAAITERSMRGEIDFEQSLRARVALLKGLPVTELQRVYEEVLKLSPGAEWLLQQCHKYGVKFMLVSGGFTYFTERLQQQYGLDYTFANQLVVKNDALTGELTGRIIDAQAKADLLIEYRNKLGLDKLQVVAMGDGANDIPMLQAAGFGVAYHAKPKTQAATSISVRFGGLDTVRKWFR</sequence>
<dbReference type="InterPro" id="IPR050582">
    <property type="entry name" value="HAD-like_SerB"/>
</dbReference>
<evidence type="ECO:0000256" key="3">
    <source>
        <dbReference type="ARBA" id="ARBA00009184"/>
    </source>
</evidence>